<proteinExistence type="predicted"/>
<protein>
    <submittedName>
        <fullName evidence="2">Uncharacterized protein</fullName>
    </submittedName>
</protein>
<sequence length="113" mass="12591">MVAGTFDCTFVVPWRRDENVRRAYRHGARQETLTMADGKAVKGEEASHAMRAVGTQYRIGRSRGGATPLPAGADPANPPNRRRYRVKSRVKAVPKQRDRNEIASTTAKQQTNL</sequence>
<evidence type="ECO:0000313" key="3">
    <source>
        <dbReference type="Proteomes" id="UP000035050"/>
    </source>
</evidence>
<dbReference type="AlphaFoldDB" id="A0A0G3IH73"/>
<feature type="compositionally biased region" description="Polar residues" evidence="1">
    <location>
        <begin position="102"/>
        <end position="113"/>
    </location>
</feature>
<name>A0A0G3IH73_9BURK</name>
<evidence type="ECO:0000256" key="1">
    <source>
        <dbReference type="SAM" id="MobiDB-lite"/>
    </source>
</evidence>
<feature type="region of interest" description="Disordered" evidence="1">
    <location>
        <begin position="58"/>
        <end position="113"/>
    </location>
</feature>
<keyword evidence="3" id="KW-1185">Reference proteome</keyword>
<accession>A0A0G3IH73</accession>
<reference evidence="2" key="1">
    <citation type="submission" date="2016-06" db="EMBL/GenBank/DDBJ databases">
        <title>Pandoraea oxalativorans DSM 23570 Genome Sequencing.</title>
        <authorList>
            <person name="Ee R."/>
            <person name="Lim Y.-L."/>
            <person name="Yong D."/>
            <person name="Yin W.-F."/>
            <person name="Chan K.-G."/>
        </authorList>
    </citation>
    <scope>NUCLEOTIDE SEQUENCE</scope>
    <source>
        <strain evidence="2">DSM 23570</strain>
    </source>
</reference>
<dbReference type="KEGG" id="pox:MB84_26240"/>
<organism evidence="2 3">
    <name type="scientific">Pandoraea oxalativorans</name>
    <dbReference type="NCBI Taxonomy" id="573737"/>
    <lineage>
        <taxon>Bacteria</taxon>
        <taxon>Pseudomonadati</taxon>
        <taxon>Pseudomonadota</taxon>
        <taxon>Betaproteobacteria</taxon>
        <taxon>Burkholderiales</taxon>
        <taxon>Burkholderiaceae</taxon>
        <taxon>Pandoraea</taxon>
    </lineage>
</organism>
<feature type="compositionally biased region" description="Basic residues" evidence="1">
    <location>
        <begin position="80"/>
        <end position="94"/>
    </location>
</feature>
<dbReference type="EMBL" id="CP011253">
    <property type="protein sequence ID" value="AKK23947.2"/>
    <property type="molecule type" value="Genomic_DNA"/>
</dbReference>
<dbReference type="Proteomes" id="UP000035050">
    <property type="component" value="Chromosome"/>
</dbReference>
<evidence type="ECO:0000313" key="2">
    <source>
        <dbReference type="EMBL" id="AKK23947.2"/>
    </source>
</evidence>
<gene>
    <name evidence="2" type="ORF">MB84_26240</name>
</gene>